<sequence>MTSGRVKRAERFADSEAYREQPAPRRALLISQEDSPQPYAAARRALVEPSRRSLEVPELTEEQLRNLRKARRGAPVRALLDRLLDGIDNSARRGLVDPGDAVAGELLRLSELDPRWGFVQAVRYEDDKPVLDHWVVGPGGIYLLSAKTHPGSRLYVAGDNFLVDGKDAPYVPQARENALRCAEEISSNMRWDLDVMGVIVPVNDRKLTVDQQPYAVEVMADDGLAEWLVNRPEELTKQQIIAAYNAARSKSEWRPKRGEF</sequence>
<keyword evidence="3" id="KW-1185">Reference proteome</keyword>
<gene>
    <name evidence="2" type="ORF">HMPREF9306_01715</name>
</gene>
<evidence type="ECO:0000313" key="2">
    <source>
        <dbReference type="EMBL" id="EPD32151.1"/>
    </source>
</evidence>
<evidence type="ECO:0000313" key="3">
    <source>
        <dbReference type="Proteomes" id="UP000014417"/>
    </source>
</evidence>
<dbReference type="RefSeq" id="WP_016456526.1">
    <property type="nucleotide sequence ID" value="NZ_KE150269.1"/>
</dbReference>
<comment type="caution">
    <text evidence="2">The sequence shown here is derived from an EMBL/GenBank/DDBJ whole genome shotgun (WGS) entry which is preliminary data.</text>
</comment>
<dbReference type="HOGENOM" id="CLU_1069033_0_0_11"/>
<proteinExistence type="predicted"/>
<name>S2VZ85_9ACTN</name>
<feature type="region of interest" description="Disordered" evidence="1">
    <location>
        <begin position="1"/>
        <end position="42"/>
    </location>
</feature>
<protein>
    <recommendedName>
        <fullName evidence="4">NERD domain-containing protein</fullName>
    </recommendedName>
</protein>
<organism evidence="2 3">
    <name type="scientific">Propionimicrobium lymphophilum ACS-093-V-SCH5</name>
    <dbReference type="NCBI Taxonomy" id="883161"/>
    <lineage>
        <taxon>Bacteria</taxon>
        <taxon>Bacillati</taxon>
        <taxon>Actinomycetota</taxon>
        <taxon>Actinomycetes</taxon>
        <taxon>Propionibacteriales</taxon>
        <taxon>Propionibacteriaceae</taxon>
        <taxon>Propionimicrobium</taxon>
    </lineage>
</organism>
<dbReference type="AlphaFoldDB" id="S2VZ85"/>
<evidence type="ECO:0000256" key="1">
    <source>
        <dbReference type="SAM" id="MobiDB-lite"/>
    </source>
</evidence>
<dbReference type="OrthoDB" id="5793358at2"/>
<feature type="compositionally biased region" description="Basic and acidic residues" evidence="1">
    <location>
        <begin position="7"/>
        <end position="23"/>
    </location>
</feature>
<dbReference type="EMBL" id="AGZR01000009">
    <property type="protein sequence ID" value="EPD32151.1"/>
    <property type="molecule type" value="Genomic_DNA"/>
</dbReference>
<dbReference type="STRING" id="883161.HMPREF9306_01715"/>
<evidence type="ECO:0008006" key="4">
    <source>
        <dbReference type="Google" id="ProtNLM"/>
    </source>
</evidence>
<accession>S2VZ85</accession>
<reference evidence="2 3" key="1">
    <citation type="submission" date="2013-04" db="EMBL/GenBank/DDBJ databases">
        <title>The Genome Sequence of Propionimicrobium lymphophilum ACS-093-V-SCH5.</title>
        <authorList>
            <consortium name="The Broad Institute Genomics Platform"/>
            <person name="Earl A."/>
            <person name="Ward D."/>
            <person name="Feldgarden M."/>
            <person name="Gevers D."/>
            <person name="Saerens B."/>
            <person name="Vaneechoutte M."/>
            <person name="Walker B."/>
            <person name="Young S."/>
            <person name="Zeng Q."/>
            <person name="Gargeya S."/>
            <person name="Fitzgerald M."/>
            <person name="Haas B."/>
            <person name="Abouelleil A."/>
            <person name="Allen A.W."/>
            <person name="Alvarado L."/>
            <person name="Arachchi H.M."/>
            <person name="Berlin A.M."/>
            <person name="Chapman S.B."/>
            <person name="Gainer-Dewar J."/>
            <person name="Goldberg J."/>
            <person name="Griggs A."/>
            <person name="Gujja S."/>
            <person name="Hansen M."/>
            <person name="Howarth C."/>
            <person name="Imamovic A."/>
            <person name="Ireland A."/>
            <person name="Larimer J."/>
            <person name="McCowan C."/>
            <person name="Murphy C."/>
            <person name="Pearson M."/>
            <person name="Poon T.W."/>
            <person name="Priest M."/>
            <person name="Roberts A."/>
            <person name="Saif S."/>
            <person name="Shea T."/>
            <person name="Sisk P."/>
            <person name="Sykes S."/>
            <person name="Wortman J."/>
            <person name="Nusbaum C."/>
            <person name="Birren B."/>
        </authorList>
    </citation>
    <scope>NUCLEOTIDE SEQUENCE [LARGE SCALE GENOMIC DNA]</scope>
    <source>
        <strain evidence="2 3">ACS-093-V-SCH5</strain>
    </source>
</reference>
<dbReference type="Proteomes" id="UP000014417">
    <property type="component" value="Unassembled WGS sequence"/>
</dbReference>